<accession>A0A951PN58</accession>
<evidence type="ECO:0000313" key="2">
    <source>
        <dbReference type="Proteomes" id="UP000753908"/>
    </source>
</evidence>
<reference evidence="1" key="1">
    <citation type="submission" date="2021-05" db="EMBL/GenBank/DDBJ databases">
        <authorList>
            <person name="Pietrasiak N."/>
            <person name="Ward R."/>
            <person name="Stajich J.E."/>
            <person name="Kurbessoian T."/>
        </authorList>
    </citation>
    <scope>NUCLEOTIDE SEQUENCE</scope>
    <source>
        <strain evidence="1">CPER-KK1</strain>
    </source>
</reference>
<dbReference type="Proteomes" id="UP000753908">
    <property type="component" value="Unassembled WGS sequence"/>
</dbReference>
<organism evidence="1 2">
    <name type="scientific">Symplocastrum torsivum CPER-KK1</name>
    <dbReference type="NCBI Taxonomy" id="450513"/>
    <lineage>
        <taxon>Bacteria</taxon>
        <taxon>Bacillati</taxon>
        <taxon>Cyanobacteriota</taxon>
        <taxon>Cyanophyceae</taxon>
        <taxon>Oscillatoriophycideae</taxon>
        <taxon>Oscillatoriales</taxon>
        <taxon>Microcoleaceae</taxon>
        <taxon>Symplocastrum</taxon>
    </lineage>
</organism>
<reference evidence="1" key="2">
    <citation type="journal article" date="2022" name="Microbiol. Resour. Announc.">
        <title>Metagenome Sequencing to Explore Phylogenomics of Terrestrial Cyanobacteria.</title>
        <authorList>
            <person name="Ward R.D."/>
            <person name="Stajich J.E."/>
            <person name="Johansen J.R."/>
            <person name="Huntemann M."/>
            <person name="Clum A."/>
            <person name="Foster B."/>
            <person name="Foster B."/>
            <person name="Roux S."/>
            <person name="Palaniappan K."/>
            <person name="Varghese N."/>
            <person name="Mukherjee S."/>
            <person name="Reddy T.B.K."/>
            <person name="Daum C."/>
            <person name="Copeland A."/>
            <person name="Chen I.A."/>
            <person name="Ivanova N.N."/>
            <person name="Kyrpides N.C."/>
            <person name="Shapiro N."/>
            <person name="Eloe-Fadrosh E.A."/>
            <person name="Pietrasiak N."/>
        </authorList>
    </citation>
    <scope>NUCLEOTIDE SEQUENCE</scope>
    <source>
        <strain evidence="1">CPER-KK1</strain>
    </source>
</reference>
<dbReference type="AlphaFoldDB" id="A0A951PN58"/>
<sequence length="422" mass="46610">MQRNKLVFALVGLLLCATAGYSLNRFILSPEDVVRRNLGNICPQNTVAEDFNVLNTRKWSARKIVVYKVNCRSENAIPIENRNFLGHQVVVRKGLGWQASGSGDHLEVLPQPPGELVHYGIKLNQKNVGGDRHAVIYGEILTPKVAAVEATFDNGKTLRDEGKDGILAMALPEAVEVREVRVLGANGQVLQRDSKSPPTIYVDQFSFPVAPSPEDALRHHVFVSPTCSQPYAPEAMVLGDFRILRTIKYSQGVMVLYRQICRDATTSILQANLYTAWVVHENTVWRQAKVSQSLGQTSYRITNTSPVEHKSSVWQLRSQSLAADYLTEFSPMGLVWYSSGSEVSEGKNVDDDKTFISGRALSSKVVAVEVSFSTGQTLRDQVTNGVFGILLTRAAKICEVRMLGANNQVLQRNGLPLGEPCR</sequence>
<name>A0A951PN58_9CYAN</name>
<comment type="caution">
    <text evidence="1">The sequence shown here is derived from an EMBL/GenBank/DDBJ whole genome shotgun (WGS) entry which is preliminary data.</text>
</comment>
<evidence type="ECO:0000313" key="1">
    <source>
        <dbReference type="EMBL" id="MBW4546438.1"/>
    </source>
</evidence>
<proteinExistence type="predicted"/>
<gene>
    <name evidence="1" type="ORF">KME25_18620</name>
</gene>
<protein>
    <submittedName>
        <fullName evidence="1">Uncharacterized protein</fullName>
    </submittedName>
</protein>
<dbReference type="EMBL" id="JAHHIF010000025">
    <property type="protein sequence ID" value="MBW4546438.1"/>
    <property type="molecule type" value="Genomic_DNA"/>
</dbReference>